<organism evidence="3">
    <name type="scientific">Medioppia subpectinata</name>
    <dbReference type="NCBI Taxonomy" id="1979941"/>
    <lineage>
        <taxon>Eukaryota</taxon>
        <taxon>Metazoa</taxon>
        <taxon>Ecdysozoa</taxon>
        <taxon>Arthropoda</taxon>
        <taxon>Chelicerata</taxon>
        <taxon>Arachnida</taxon>
        <taxon>Acari</taxon>
        <taxon>Acariformes</taxon>
        <taxon>Sarcoptiformes</taxon>
        <taxon>Oribatida</taxon>
        <taxon>Brachypylina</taxon>
        <taxon>Oppioidea</taxon>
        <taxon>Oppiidae</taxon>
        <taxon>Medioppia</taxon>
    </lineage>
</organism>
<accession>A0A7R9KUP9</accession>
<protein>
    <recommendedName>
        <fullName evidence="2">DUF4187 domain-containing protein</fullName>
    </recommendedName>
</protein>
<dbReference type="EMBL" id="CAJPIZ010007320">
    <property type="protein sequence ID" value="CAG2110228.1"/>
    <property type="molecule type" value="Genomic_DNA"/>
</dbReference>
<feature type="compositionally biased region" description="Pro residues" evidence="1">
    <location>
        <begin position="100"/>
        <end position="112"/>
    </location>
</feature>
<proteinExistence type="predicted"/>
<reference evidence="3" key="1">
    <citation type="submission" date="2020-11" db="EMBL/GenBank/DDBJ databases">
        <authorList>
            <person name="Tran Van P."/>
        </authorList>
    </citation>
    <scope>NUCLEOTIDE SEQUENCE</scope>
</reference>
<dbReference type="EMBL" id="OC861895">
    <property type="protein sequence ID" value="CAD7629798.1"/>
    <property type="molecule type" value="Genomic_DNA"/>
</dbReference>
<dbReference type="OrthoDB" id="786951at2759"/>
<evidence type="ECO:0000313" key="4">
    <source>
        <dbReference type="Proteomes" id="UP000759131"/>
    </source>
</evidence>
<dbReference type="Proteomes" id="UP000759131">
    <property type="component" value="Unassembled WGS sequence"/>
</dbReference>
<evidence type="ECO:0000256" key="1">
    <source>
        <dbReference type="SAM" id="MobiDB-lite"/>
    </source>
</evidence>
<dbReference type="InterPro" id="IPR025239">
    <property type="entry name" value="DUF4187"/>
</dbReference>
<feature type="compositionally biased region" description="Low complexity" evidence="1">
    <location>
        <begin position="113"/>
        <end position="127"/>
    </location>
</feature>
<feature type="domain" description="DUF4187" evidence="2">
    <location>
        <begin position="257"/>
        <end position="311"/>
    </location>
</feature>
<feature type="region of interest" description="Disordered" evidence="1">
    <location>
        <begin position="94"/>
        <end position="127"/>
    </location>
</feature>
<dbReference type="GO" id="GO:0000776">
    <property type="term" value="C:kinetochore"/>
    <property type="evidence" value="ECO:0007669"/>
    <property type="project" value="TreeGrafter"/>
</dbReference>
<sequence>MSTTGVEEAIVTADEAEEVEDYMSDTFVPKEINDVRPSLLYSHTSRLKHAALKTKSSSDPKPKTFYRQLEERLREEALNTPLDSSNKGYKMLAKMGFNLPPDPSPTPPPQPSQPSAATTSESTATVTTAPVVKLTEPIRVELKNDRKGLGAAAKKRRTGANDGTDTRRPIDDPLVEEQFRTHKRSRNVLFLMSKDLRTAQKVCRNLDVESGVDESDFLAQTERPKWFWPPIDRQTAADGGDGVTAEELKPTEEVVEADDDDNEEEGCVEHRFKTINEYLRRKYFYCIWCGIQFTDSEDMDANCSGDTRDDHQ</sequence>
<dbReference type="InterPro" id="IPR039249">
    <property type="entry name" value="GPATCH11"/>
</dbReference>
<feature type="region of interest" description="Disordered" evidence="1">
    <location>
        <begin position="145"/>
        <end position="173"/>
    </location>
</feature>
<name>A0A7R9KUP9_9ACAR</name>
<dbReference type="PANTHER" id="PTHR21032">
    <property type="entry name" value="G PATCH DOMAIN-CONTAINING PROTEIN 11"/>
    <property type="match status" value="1"/>
</dbReference>
<keyword evidence="4" id="KW-1185">Reference proteome</keyword>
<dbReference type="Pfam" id="PF13821">
    <property type="entry name" value="DUF4187"/>
    <property type="match status" value="1"/>
</dbReference>
<dbReference type="PANTHER" id="PTHR21032:SF0">
    <property type="entry name" value="G PATCH DOMAIN-CONTAINING PROTEIN 11"/>
    <property type="match status" value="1"/>
</dbReference>
<evidence type="ECO:0000313" key="3">
    <source>
        <dbReference type="EMBL" id="CAD7629798.1"/>
    </source>
</evidence>
<dbReference type="SMART" id="SM01173">
    <property type="entry name" value="DUF4187"/>
    <property type="match status" value="1"/>
</dbReference>
<dbReference type="AlphaFoldDB" id="A0A7R9KUP9"/>
<evidence type="ECO:0000259" key="2">
    <source>
        <dbReference type="SMART" id="SM01173"/>
    </source>
</evidence>
<gene>
    <name evidence="3" type="ORF">OSB1V03_LOCUS10213</name>
</gene>